<dbReference type="Gene3D" id="3.30.565.10">
    <property type="entry name" value="Histidine kinase-like ATPase, C-terminal domain"/>
    <property type="match status" value="1"/>
</dbReference>
<keyword evidence="9" id="KW-0547">Nucleotide-binding</keyword>
<dbReference type="Proteomes" id="UP001281130">
    <property type="component" value="Unassembled WGS sequence"/>
</dbReference>
<evidence type="ECO:0000256" key="16">
    <source>
        <dbReference type="SAM" id="MobiDB-lite"/>
    </source>
</evidence>
<evidence type="ECO:0000256" key="3">
    <source>
        <dbReference type="ARBA" id="ARBA00004141"/>
    </source>
</evidence>
<dbReference type="Gene3D" id="6.10.340.10">
    <property type="match status" value="1"/>
</dbReference>
<feature type="transmembrane region" description="Helical" evidence="17">
    <location>
        <begin position="222"/>
        <end position="246"/>
    </location>
</feature>
<dbReference type="CDD" id="cd00082">
    <property type="entry name" value="HisKA"/>
    <property type="match status" value="1"/>
</dbReference>
<dbReference type="SMART" id="SM00388">
    <property type="entry name" value="HisKA"/>
    <property type="match status" value="1"/>
</dbReference>
<dbReference type="CDD" id="cd00130">
    <property type="entry name" value="PAS"/>
    <property type="match status" value="1"/>
</dbReference>
<dbReference type="Pfam" id="PF00512">
    <property type="entry name" value="HisKA"/>
    <property type="match status" value="1"/>
</dbReference>
<evidence type="ECO:0000256" key="11">
    <source>
        <dbReference type="ARBA" id="ARBA00022840"/>
    </source>
</evidence>
<dbReference type="GO" id="GO:0005509">
    <property type="term" value="F:calcium ion binding"/>
    <property type="evidence" value="ECO:0007669"/>
    <property type="project" value="UniProtKB-ARBA"/>
</dbReference>
<dbReference type="EMBL" id="JAWXXX010000001">
    <property type="protein sequence ID" value="MDX5893352.1"/>
    <property type="molecule type" value="Genomic_DNA"/>
</dbReference>
<evidence type="ECO:0000256" key="13">
    <source>
        <dbReference type="ARBA" id="ARBA00023012"/>
    </source>
</evidence>
<dbReference type="EC" id="2.7.13.3" evidence="5"/>
<keyword evidence="11 20" id="KW-0067">ATP-binding</keyword>
<evidence type="ECO:0000256" key="15">
    <source>
        <dbReference type="ARBA" id="ARBA00039401"/>
    </source>
</evidence>
<reference evidence="20" key="1">
    <citation type="submission" date="2023-11" db="EMBL/GenBank/DDBJ databases">
        <title>MicrobeMod: A computational toolkit for identifying prokaryotic methylation and restriction-modification with nanopore sequencing.</title>
        <authorList>
            <person name="Crits-Christoph A."/>
            <person name="Kang S.C."/>
            <person name="Lee H."/>
            <person name="Ostrov N."/>
        </authorList>
    </citation>
    <scope>NUCLEOTIDE SEQUENCE</scope>
    <source>
        <strain evidence="20">ATCC 51242</strain>
    </source>
</reference>
<feature type="domain" description="Histidine kinase" evidence="18">
    <location>
        <begin position="442"/>
        <end position="662"/>
    </location>
</feature>
<keyword evidence="8 17" id="KW-0812">Transmembrane</keyword>
<evidence type="ECO:0000256" key="17">
    <source>
        <dbReference type="SAM" id="Phobius"/>
    </source>
</evidence>
<comment type="caution">
    <text evidence="20">The sequence shown here is derived from an EMBL/GenBank/DDBJ whole genome shotgun (WGS) entry which is preliminary data.</text>
</comment>
<dbReference type="InterPro" id="IPR050351">
    <property type="entry name" value="BphY/WalK/GraS-like"/>
</dbReference>
<dbReference type="Gene3D" id="1.10.287.130">
    <property type="match status" value="1"/>
</dbReference>
<keyword evidence="7" id="KW-0808">Transferase</keyword>
<gene>
    <name evidence="20" type="ORF">SIL72_04845</name>
</gene>
<keyword evidence="12 17" id="KW-1133">Transmembrane helix</keyword>
<keyword evidence="6" id="KW-0597">Phosphoprotein</keyword>
<keyword evidence="14 17" id="KW-0472">Membrane</keyword>
<dbReference type="GO" id="GO:0007234">
    <property type="term" value="P:osmosensory signaling via phosphorelay pathway"/>
    <property type="evidence" value="ECO:0007669"/>
    <property type="project" value="TreeGrafter"/>
</dbReference>
<dbReference type="Pfam" id="PF02518">
    <property type="entry name" value="HATPase_c"/>
    <property type="match status" value="1"/>
</dbReference>
<evidence type="ECO:0000256" key="6">
    <source>
        <dbReference type="ARBA" id="ARBA00022553"/>
    </source>
</evidence>
<dbReference type="CDD" id="cd06225">
    <property type="entry name" value="HAMP"/>
    <property type="match status" value="1"/>
</dbReference>
<evidence type="ECO:0000256" key="5">
    <source>
        <dbReference type="ARBA" id="ARBA00012438"/>
    </source>
</evidence>
<protein>
    <recommendedName>
        <fullName evidence="15">Sensor-like histidine kinase SenX3</fullName>
        <ecNumber evidence="5">2.7.13.3</ecNumber>
    </recommendedName>
</protein>
<evidence type="ECO:0000256" key="10">
    <source>
        <dbReference type="ARBA" id="ARBA00022777"/>
    </source>
</evidence>
<dbReference type="RefSeq" id="WP_051589299.1">
    <property type="nucleotide sequence ID" value="NZ_CP007514.1"/>
</dbReference>
<comment type="cofactor">
    <cofactor evidence="2">
        <name>a divalent metal cation</name>
        <dbReference type="ChEBI" id="CHEBI:60240"/>
    </cofactor>
</comment>
<keyword evidence="10" id="KW-0418">Kinase</keyword>
<dbReference type="InterPro" id="IPR004358">
    <property type="entry name" value="Sig_transdc_His_kin-like_C"/>
</dbReference>
<accession>A0AB35T2X0</accession>
<dbReference type="Gene3D" id="3.30.450.20">
    <property type="entry name" value="PAS domain"/>
    <property type="match status" value="1"/>
</dbReference>
<evidence type="ECO:0000259" key="19">
    <source>
        <dbReference type="PROSITE" id="PS50885"/>
    </source>
</evidence>
<dbReference type="SUPFAM" id="SSF55874">
    <property type="entry name" value="ATPase domain of HSP90 chaperone/DNA topoisomerase II/histidine kinase"/>
    <property type="match status" value="1"/>
</dbReference>
<dbReference type="PROSITE" id="PS50109">
    <property type="entry name" value="HIS_KIN"/>
    <property type="match status" value="1"/>
</dbReference>
<dbReference type="Pfam" id="PF00672">
    <property type="entry name" value="HAMP"/>
    <property type="match status" value="1"/>
</dbReference>
<evidence type="ECO:0000313" key="20">
    <source>
        <dbReference type="EMBL" id="MDX5893352.1"/>
    </source>
</evidence>
<dbReference type="InterPro" id="IPR035965">
    <property type="entry name" value="PAS-like_dom_sf"/>
</dbReference>
<evidence type="ECO:0000256" key="4">
    <source>
        <dbReference type="ARBA" id="ARBA00004236"/>
    </source>
</evidence>
<dbReference type="GO" id="GO:0005524">
    <property type="term" value="F:ATP binding"/>
    <property type="evidence" value="ECO:0007669"/>
    <property type="project" value="UniProtKB-KW"/>
</dbReference>
<dbReference type="GO" id="GO:0000155">
    <property type="term" value="F:phosphorelay sensor kinase activity"/>
    <property type="evidence" value="ECO:0007669"/>
    <property type="project" value="InterPro"/>
</dbReference>
<dbReference type="FunFam" id="1.10.287.130:FF:000001">
    <property type="entry name" value="Two-component sensor histidine kinase"/>
    <property type="match status" value="1"/>
</dbReference>
<dbReference type="InterPro" id="IPR000014">
    <property type="entry name" value="PAS"/>
</dbReference>
<evidence type="ECO:0000256" key="8">
    <source>
        <dbReference type="ARBA" id="ARBA00022692"/>
    </source>
</evidence>
<proteinExistence type="predicted"/>
<dbReference type="SMART" id="SM00304">
    <property type="entry name" value="HAMP"/>
    <property type="match status" value="1"/>
</dbReference>
<evidence type="ECO:0000313" key="21">
    <source>
        <dbReference type="Proteomes" id="UP001281130"/>
    </source>
</evidence>
<dbReference type="PRINTS" id="PR00344">
    <property type="entry name" value="BCTRLSENSOR"/>
</dbReference>
<dbReference type="InterPro" id="IPR003594">
    <property type="entry name" value="HATPase_dom"/>
</dbReference>
<feature type="transmembrane region" description="Helical" evidence="17">
    <location>
        <begin position="51"/>
        <end position="74"/>
    </location>
</feature>
<evidence type="ECO:0000256" key="14">
    <source>
        <dbReference type="ARBA" id="ARBA00023136"/>
    </source>
</evidence>
<dbReference type="GO" id="GO:0030295">
    <property type="term" value="F:protein kinase activator activity"/>
    <property type="evidence" value="ECO:0007669"/>
    <property type="project" value="TreeGrafter"/>
</dbReference>
<evidence type="ECO:0000256" key="2">
    <source>
        <dbReference type="ARBA" id="ARBA00001968"/>
    </source>
</evidence>
<dbReference type="InterPro" id="IPR036890">
    <property type="entry name" value="HATPase_C_sf"/>
</dbReference>
<dbReference type="Pfam" id="PF13188">
    <property type="entry name" value="PAS_8"/>
    <property type="match status" value="1"/>
</dbReference>
<sequence length="670" mass="71605">MKGGKVKGVLGRAGSSLRRVGHALSPAGGAGGLRGPGGPRPEGSLGLKARVFIALVGISSVASLVIGLVLYYFAQTRLTEAENNLLEQRSRTANAGAIAFVEGLRDPEDQSFPAPNTYASELVQVVADPTGLGVVYLGPGGRPLAARDGLGESVSPERALERLGIPRSTIEQVQNSSGGEGRLLRSEDGYVALWPLAVGEAPPQGVMIYNAPQDELTRTLAFLRFGIVGAILTSVALGSLASYVMARQITRPLTQTRDAAIRIASGDYKTSVPVTGHDELGQVAKAVNYMAEEIEHYVGEIEEQKRRLEAVLEATPEALIATGPGGRITMANPAAEMLGVSRDSTGRTLYDLGVNKEVIECVRKAASEGFAVREIEDGNKTYWAYAARMASGVPAGTSRNGAPPNGDSPDGKVSEEPETILAVRDISEHRALERSKTAFVSDVSHELRTPLTTIQSAVGLLERAGSRLDPLEHRALELAEGELTRIRDMVEELLTLAQMDSWKYSLRLETASLVRVVENAERSVAAKAERYGIELGVHAEPEGAEVQCVCDAEKLYQVFINLLDNAIKYSDSGARVDVEISEDVAEVVVEVRDTGLGIPEEDLPHLFERFYRVDKNRSRATGGSGLGLAISKQIVEMHGGTIHVESELGAGSRFTVRLPKNPPNSSGYAV</sequence>
<dbReference type="PANTHER" id="PTHR42878">
    <property type="entry name" value="TWO-COMPONENT HISTIDINE KINASE"/>
    <property type="match status" value="1"/>
</dbReference>
<evidence type="ECO:0000256" key="9">
    <source>
        <dbReference type="ARBA" id="ARBA00022741"/>
    </source>
</evidence>
<feature type="domain" description="HAMP" evidence="19">
    <location>
        <begin position="247"/>
        <end position="299"/>
    </location>
</feature>
<dbReference type="SUPFAM" id="SSF47384">
    <property type="entry name" value="Homodimeric domain of signal transducing histidine kinase"/>
    <property type="match status" value="1"/>
</dbReference>
<evidence type="ECO:0000256" key="12">
    <source>
        <dbReference type="ARBA" id="ARBA00022989"/>
    </source>
</evidence>
<comment type="catalytic activity">
    <reaction evidence="1">
        <text>ATP + protein L-histidine = ADP + protein N-phospho-L-histidine.</text>
        <dbReference type="EC" id="2.7.13.3"/>
    </reaction>
</comment>
<evidence type="ECO:0000259" key="18">
    <source>
        <dbReference type="PROSITE" id="PS50109"/>
    </source>
</evidence>
<dbReference type="InterPro" id="IPR036097">
    <property type="entry name" value="HisK_dim/P_sf"/>
</dbReference>
<dbReference type="InterPro" id="IPR005467">
    <property type="entry name" value="His_kinase_dom"/>
</dbReference>
<organism evidence="20 21">
    <name type="scientific">Rubrobacter radiotolerans</name>
    <name type="common">Arthrobacter radiotolerans</name>
    <dbReference type="NCBI Taxonomy" id="42256"/>
    <lineage>
        <taxon>Bacteria</taxon>
        <taxon>Bacillati</taxon>
        <taxon>Actinomycetota</taxon>
        <taxon>Rubrobacteria</taxon>
        <taxon>Rubrobacterales</taxon>
        <taxon>Rubrobacteraceae</taxon>
        <taxon>Rubrobacter</taxon>
    </lineage>
</organism>
<dbReference type="CDD" id="cd16922">
    <property type="entry name" value="HATPase_EvgS-ArcB-TorS-like"/>
    <property type="match status" value="1"/>
</dbReference>
<dbReference type="GO" id="GO:0005886">
    <property type="term" value="C:plasma membrane"/>
    <property type="evidence" value="ECO:0007669"/>
    <property type="project" value="UniProtKB-SubCell"/>
</dbReference>
<feature type="region of interest" description="Disordered" evidence="16">
    <location>
        <begin position="395"/>
        <end position="415"/>
    </location>
</feature>
<dbReference type="SUPFAM" id="SSF55785">
    <property type="entry name" value="PYP-like sensor domain (PAS domain)"/>
    <property type="match status" value="1"/>
</dbReference>
<dbReference type="PROSITE" id="PS50885">
    <property type="entry name" value="HAMP"/>
    <property type="match status" value="1"/>
</dbReference>
<dbReference type="FunFam" id="3.30.565.10:FF:000006">
    <property type="entry name" value="Sensor histidine kinase WalK"/>
    <property type="match status" value="1"/>
</dbReference>
<comment type="subcellular location">
    <subcellularLocation>
        <location evidence="4">Cell membrane</location>
    </subcellularLocation>
    <subcellularLocation>
        <location evidence="3">Membrane</location>
        <topology evidence="3">Multi-pass membrane protein</topology>
    </subcellularLocation>
</comment>
<dbReference type="InterPro" id="IPR003661">
    <property type="entry name" value="HisK_dim/P_dom"/>
</dbReference>
<keyword evidence="13" id="KW-0902">Two-component regulatory system</keyword>
<evidence type="ECO:0000256" key="1">
    <source>
        <dbReference type="ARBA" id="ARBA00000085"/>
    </source>
</evidence>
<dbReference type="SMART" id="SM00387">
    <property type="entry name" value="HATPase_c"/>
    <property type="match status" value="1"/>
</dbReference>
<name>A0AB35T2X0_RUBRA</name>
<dbReference type="AlphaFoldDB" id="A0AB35T2X0"/>
<dbReference type="GO" id="GO:0000156">
    <property type="term" value="F:phosphorelay response regulator activity"/>
    <property type="evidence" value="ECO:0007669"/>
    <property type="project" value="TreeGrafter"/>
</dbReference>
<dbReference type="SUPFAM" id="SSF158472">
    <property type="entry name" value="HAMP domain-like"/>
    <property type="match status" value="1"/>
</dbReference>
<dbReference type="PANTHER" id="PTHR42878:SF7">
    <property type="entry name" value="SENSOR HISTIDINE KINASE GLRK"/>
    <property type="match status" value="1"/>
</dbReference>
<dbReference type="InterPro" id="IPR003660">
    <property type="entry name" value="HAMP_dom"/>
</dbReference>
<evidence type="ECO:0000256" key="7">
    <source>
        <dbReference type="ARBA" id="ARBA00022679"/>
    </source>
</evidence>